<dbReference type="InterPro" id="IPR012854">
    <property type="entry name" value="Cu_amine_oxidase-like_N"/>
</dbReference>
<feature type="domain" description="Copper amine oxidase-like N-terminal" evidence="2">
    <location>
        <begin position="34"/>
        <end position="144"/>
    </location>
</feature>
<evidence type="ECO:0000313" key="4">
    <source>
        <dbReference type="Proteomes" id="UP000070456"/>
    </source>
</evidence>
<reference evidence="3 4" key="1">
    <citation type="submission" date="2015-12" db="EMBL/GenBank/DDBJ databases">
        <title>Draft genome sequence of the thermoanaerobe Thermotalea metallivorans, an isolate from the runoff channel of the Great Artesian Basin, Australia.</title>
        <authorList>
            <person name="Patel B.K."/>
        </authorList>
    </citation>
    <scope>NUCLEOTIDE SEQUENCE [LARGE SCALE GENOMIC DNA]</scope>
    <source>
        <strain evidence="3 4">B2-1</strain>
    </source>
</reference>
<organism evidence="3 4">
    <name type="scientific">Thermotalea metallivorans</name>
    <dbReference type="NCBI Taxonomy" id="520762"/>
    <lineage>
        <taxon>Bacteria</taxon>
        <taxon>Bacillati</taxon>
        <taxon>Bacillota</taxon>
        <taxon>Clostridia</taxon>
        <taxon>Peptostreptococcales</taxon>
        <taxon>Thermotaleaceae</taxon>
        <taxon>Thermotalea</taxon>
    </lineage>
</organism>
<accession>A0A140L9Z6</accession>
<keyword evidence="1" id="KW-0732">Signal</keyword>
<dbReference type="Proteomes" id="UP000070456">
    <property type="component" value="Unassembled WGS sequence"/>
</dbReference>
<evidence type="ECO:0000313" key="3">
    <source>
        <dbReference type="EMBL" id="KXG77371.1"/>
    </source>
</evidence>
<name>A0A140L9Z6_9FIRM</name>
<feature type="signal peptide" evidence="1">
    <location>
        <begin position="1"/>
        <end position="23"/>
    </location>
</feature>
<dbReference type="Pfam" id="PF07833">
    <property type="entry name" value="Cu_amine_oxidN1"/>
    <property type="match status" value="1"/>
</dbReference>
<gene>
    <name evidence="3" type="ORF">AN619_04970</name>
</gene>
<dbReference type="STRING" id="520762.AN619_04970"/>
<feature type="chain" id="PRO_5007491645" description="Copper amine oxidase-like N-terminal domain-containing protein" evidence="1">
    <location>
        <begin position="24"/>
        <end position="275"/>
    </location>
</feature>
<keyword evidence="4" id="KW-1185">Reference proteome</keyword>
<dbReference type="InterPro" id="IPR036582">
    <property type="entry name" value="Mao_N_sf"/>
</dbReference>
<dbReference type="OrthoDB" id="1957828at2"/>
<evidence type="ECO:0000256" key="1">
    <source>
        <dbReference type="SAM" id="SignalP"/>
    </source>
</evidence>
<comment type="caution">
    <text evidence="3">The sequence shown here is derived from an EMBL/GenBank/DDBJ whole genome shotgun (WGS) entry which is preliminary data.</text>
</comment>
<protein>
    <recommendedName>
        <fullName evidence="2">Copper amine oxidase-like N-terminal domain-containing protein</fullName>
    </recommendedName>
</protein>
<proteinExistence type="predicted"/>
<dbReference type="SUPFAM" id="SSF55383">
    <property type="entry name" value="Copper amine oxidase, domain N"/>
    <property type="match status" value="1"/>
</dbReference>
<dbReference type="AlphaFoldDB" id="A0A140L9Z6"/>
<dbReference type="Gene3D" id="3.30.457.10">
    <property type="entry name" value="Copper amine oxidase-like, N-terminal domain"/>
    <property type="match status" value="1"/>
</dbReference>
<evidence type="ECO:0000259" key="2">
    <source>
        <dbReference type="Pfam" id="PF07833"/>
    </source>
</evidence>
<dbReference type="EMBL" id="LOEE01000016">
    <property type="protein sequence ID" value="KXG77371.1"/>
    <property type="molecule type" value="Genomic_DNA"/>
</dbReference>
<sequence length="275" mass="30337">MMKRISLFFIMILIFTMTASAYAAVESPSVKVMVNDEEVIFPDTKPYINEDGRTLVPIRFVSEKLGATVDWEIKNLNVVVTIKKNDKTVILVTGEKKATVNGKVITFDTKAVNINGRTMVPLRFISEVFGATVNWNADTRVATISTSGSGSTPKNPSIGLEPGKVYPVNEVLTDISGISSNLYEIKTIKIVEGNPYQLEYVEKPPYKAIKTVNMKGGMYGVINGKVVEGLGMGTGIDYKVVSSKERAKEYDYFLIVRVTSTEAELIENTLKNTLK</sequence>